<evidence type="ECO:0000313" key="3">
    <source>
        <dbReference type="EMBL" id="PPR97874.1"/>
    </source>
</evidence>
<dbReference type="Pfam" id="PF14111">
    <property type="entry name" value="DUF4283"/>
    <property type="match status" value="1"/>
</dbReference>
<dbReference type="Proteomes" id="UP000239757">
    <property type="component" value="Unassembled WGS sequence"/>
</dbReference>
<feature type="domain" description="DUF4283" evidence="2">
    <location>
        <begin position="21"/>
        <end position="67"/>
    </location>
</feature>
<accession>A0A2P5X3F0</accession>
<dbReference type="InterPro" id="IPR040256">
    <property type="entry name" value="At4g02000-like"/>
</dbReference>
<name>A0A2P5X3F0_GOSBA</name>
<dbReference type="InterPro" id="IPR025558">
    <property type="entry name" value="DUF4283"/>
</dbReference>
<evidence type="ECO:0000256" key="1">
    <source>
        <dbReference type="SAM" id="MobiDB-lite"/>
    </source>
</evidence>
<dbReference type="AlphaFoldDB" id="A0A2P5X3F0"/>
<feature type="region of interest" description="Disordered" evidence="1">
    <location>
        <begin position="278"/>
        <end position="297"/>
    </location>
</feature>
<evidence type="ECO:0000313" key="4">
    <source>
        <dbReference type="Proteomes" id="UP000239757"/>
    </source>
</evidence>
<dbReference type="EMBL" id="KZ665771">
    <property type="protein sequence ID" value="PPR97874.1"/>
    <property type="molecule type" value="Genomic_DNA"/>
</dbReference>
<dbReference type="PANTHER" id="PTHR31286">
    <property type="entry name" value="GLYCINE-RICH CELL WALL STRUCTURAL PROTEIN 1.8-LIKE"/>
    <property type="match status" value="1"/>
</dbReference>
<dbReference type="PANTHER" id="PTHR31286:SF99">
    <property type="entry name" value="DUF4283 DOMAIN-CONTAINING PROTEIN"/>
    <property type="match status" value="1"/>
</dbReference>
<reference evidence="3 4" key="1">
    <citation type="submission" date="2015-01" db="EMBL/GenBank/DDBJ databases">
        <title>Genome of allotetraploid Gossypium barbadense reveals genomic plasticity and fiber elongation in cotton evolution.</title>
        <authorList>
            <person name="Chen X."/>
            <person name="Liu X."/>
            <person name="Zhao B."/>
            <person name="Zheng H."/>
            <person name="Hu Y."/>
            <person name="Lu G."/>
            <person name="Yang C."/>
            <person name="Chen J."/>
            <person name="Shan C."/>
            <person name="Zhang L."/>
            <person name="Zhou Y."/>
            <person name="Wang L."/>
            <person name="Guo W."/>
            <person name="Bai Y."/>
            <person name="Ruan J."/>
            <person name="Shangguan X."/>
            <person name="Mao Y."/>
            <person name="Jiang J."/>
            <person name="Zhu Y."/>
            <person name="Lei J."/>
            <person name="Kang H."/>
            <person name="Chen S."/>
            <person name="He X."/>
            <person name="Wang R."/>
            <person name="Wang Y."/>
            <person name="Chen J."/>
            <person name="Wang L."/>
            <person name="Yu S."/>
            <person name="Wang B."/>
            <person name="Wei J."/>
            <person name="Song S."/>
            <person name="Lu X."/>
            <person name="Gao Z."/>
            <person name="Gu W."/>
            <person name="Deng X."/>
            <person name="Ma D."/>
            <person name="Wang S."/>
            <person name="Liang W."/>
            <person name="Fang L."/>
            <person name="Cai C."/>
            <person name="Zhu X."/>
            <person name="Zhou B."/>
            <person name="Zhang Y."/>
            <person name="Chen Z."/>
            <person name="Xu S."/>
            <person name="Zhu R."/>
            <person name="Wang S."/>
            <person name="Zhang T."/>
            <person name="Zhao G."/>
        </authorList>
    </citation>
    <scope>NUCLEOTIDE SEQUENCE [LARGE SCALE GENOMIC DNA]</scope>
    <source>
        <strain evidence="4">cv. Xinhai21</strain>
        <tissue evidence="3">Leaf</tissue>
    </source>
</reference>
<evidence type="ECO:0000259" key="2">
    <source>
        <dbReference type="Pfam" id="PF14111"/>
    </source>
</evidence>
<protein>
    <recommendedName>
        <fullName evidence="2">DUF4283 domain-containing protein</fullName>
    </recommendedName>
</protein>
<proteinExistence type="predicted"/>
<dbReference type="OrthoDB" id="1926761at2759"/>
<sequence>MAQYAKSCSKMNIFEPQENEVLDLENDYFSVRFQNENEYLAAISGGPWTIFGHYLMVRPWTRSFSTDQSQPNNLLVWVRLPSLMEGIYTTSLLEFIGRVIGPVIRIDQNTNTRARGQFAQLAVFVDFDQPLVSKILINDRIQRMEYESLPLVCFDCGRYRHSREICHYRYDQETTSTMVEDHLPQEMPGTPKCVEEERYGPWMLVERKQKRGTRLVLAKSVKATTAGESKGSRFESLSKNLGDDSEDFAKDVNVENADQISKTQIEEDMREKITKRETDVNTNGSNRGRNKPINKGKGLMLEGGLKVGRKILKLSNSLSELPLAAGQKLNGEKHLAMVFPSSKEENTVEMNAQRRQSPILLNRIGENSGQRPNKRIEREVGENIEQEPPTLTINNEPLLSITEAVEEIIHGLHSHMGESSKMVDDVVGSSVEVLKAHPQFIHVRVKDRRCCWPFLCTVVYASPQRGLRAQL</sequence>
<gene>
    <name evidence="3" type="ORF">GOBAR_AA22789</name>
</gene>
<organism evidence="3 4">
    <name type="scientific">Gossypium barbadense</name>
    <name type="common">Sea Island cotton</name>
    <name type="synonym">Hibiscus barbadensis</name>
    <dbReference type="NCBI Taxonomy" id="3634"/>
    <lineage>
        <taxon>Eukaryota</taxon>
        <taxon>Viridiplantae</taxon>
        <taxon>Streptophyta</taxon>
        <taxon>Embryophyta</taxon>
        <taxon>Tracheophyta</taxon>
        <taxon>Spermatophyta</taxon>
        <taxon>Magnoliopsida</taxon>
        <taxon>eudicotyledons</taxon>
        <taxon>Gunneridae</taxon>
        <taxon>Pentapetalae</taxon>
        <taxon>rosids</taxon>
        <taxon>malvids</taxon>
        <taxon>Malvales</taxon>
        <taxon>Malvaceae</taxon>
        <taxon>Malvoideae</taxon>
        <taxon>Gossypium</taxon>
    </lineage>
</organism>